<accession>A0A9E2F3S9</accession>
<evidence type="ECO:0000256" key="7">
    <source>
        <dbReference type="ARBA" id="ARBA00025469"/>
    </source>
</evidence>
<dbReference type="InterPro" id="IPR013185">
    <property type="entry name" value="Transl_elong_KOW-like"/>
</dbReference>
<evidence type="ECO:0000256" key="10">
    <source>
        <dbReference type="RuleBase" id="RU004389"/>
    </source>
</evidence>
<evidence type="ECO:0000313" key="13">
    <source>
        <dbReference type="EMBL" id="MBT9144221.1"/>
    </source>
</evidence>
<dbReference type="Pfam" id="PF09285">
    <property type="entry name" value="Elong-fact-P_C"/>
    <property type="match status" value="1"/>
</dbReference>
<dbReference type="PROSITE" id="PS01275">
    <property type="entry name" value="EFP"/>
    <property type="match status" value="1"/>
</dbReference>
<evidence type="ECO:0000256" key="4">
    <source>
        <dbReference type="ARBA" id="ARBA00022490"/>
    </source>
</evidence>
<dbReference type="CDD" id="cd04470">
    <property type="entry name" value="S1_EF-P_repeat_1"/>
    <property type="match status" value="1"/>
</dbReference>
<dbReference type="PANTHER" id="PTHR30053">
    <property type="entry name" value="ELONGATION FACTOR P"/>
    <property type="match status" value="1"/>
</dbReference>
<dbReference type="SMART" id="SM00841">
    <property type="entry name" value="Elong-fact-P_C"/>
    <property type="match status" value="1"/>
</dbReference>
<dbReference type="NCBIfam" id="NF001810">
    <property type="entry name" value="PRK00529.1"/>
    <property type="match status" value="1"/>
</dbReference>
<dbReference type="PIRSF" id="PIRSF005901">
    <property type="entry name" value="EF-P"/>
    <property type="match status" value="1"/>
</dbReference>
<organism evidence="13 14">
    <name type="scientific">Psychracetigena formicireducens</name>
    <dbReference type="NCBI Taxonomy" id="2986056"/>
    <lineage>
        <taxon>Bacteria</taxon>
        <taxon>Bacillati</taxon>
        <taxon>Candidatus Lithacetigenota</taxon>
        <taxon>Candidatus Psychracetigena</taxon>
    </lineage>
</organism>
<dbReference type="FunFam" id="2.40.50.140:FF:000004">
    <property type="entry name" value="Elongation factor P"/>
    <property type="match status" value="1"/>
</dbReference>
<dbReference type="Proteomes" id="UP000811545">
    <property type="component" value="Unassembled WGS sequence"/>
</dbReference>
<dbReference type="Pfam" id="PF08207">
    <property type="entry name" value="EFP_N"/>
    <property type="match status" value="1"/>
</dbReference>
<comment type="similarity">
    <text evidence="3 8 10">Belongs to the elongation factor P family.</text>
</comment>
<sequence>MISVNDVRSGMAVELDGDLYICVEQLHVKPGKGAAFVRTRLKKLKDGTVLEKTFRAGEKIIRAYLEEKKMQFLYHQDDNYIFMDQSNYEQWHIKEDDFKQGVEFLKEGLEADVLFYQSKPIGVDLPIIVELLVQETEPGFKGDTVSGATKQAVLETGAKISVPLFIEIGDIIRVDTRTGEYLERTKTK</sequence>
<evidence type="ECO:0000256" key="5">
    <source>
        <dbReference type="ARBA" id="ARBA00022768"/>
    </source>
</evidence>
<dbReference type="GO" id="GO:0005829">
    <property type="term" value="C:cytosol"/>
    <property type="evidence" value="ECO:0007669"/>
    <property type="project" value="UniProtKB-ARBA"/>
</dbReference>
<evidence type="ECO:0000256" key="3">
    <source>
        <dbReference type="ARBA" id="ARBA00009479"/>
    </source>
</evidence>
<dbReference type="FunFam" id="2.30.30.30:FF:000003">
    <property type="entry name" value="Elongation factor P"/>
    <property type="match status" value="1"/>
</dbReference>
<evidence type="ECO:0000256" key="2">
    <source>
        <dbReference type="ARBA" id="ARBA00004815"/>
    </source>
</evidence>
<dbReference type="InterPro" id="IPR014722">
    <property type="entry name" value="Rib_uL2_dom2"/>
</dbReference>
<dbReference type="InterPro" id="IPR011768">
    <property type="entry name" value="Transl_elongation_fac_P"/>
</dbReference>
<dbReference type="EMBL" id="QLTW01000001">
    <property type="protein sequence ID" value="MBT9144221.1"/>
    <property type="molecule type" value="Genomic_DNA"/>
</dbReference>
<dbReference type="InterPro" id="IPR020599">
    <property type="entry name" value="Transl_elong_fac_P/YeiP"/>
</dbReference>
<dbReference type="InterPro" id="IPR001059">
    <property type="entry name" value="Transl_elong_P/YeiP_cen"/>
</dbReference>
<keyword evidence="6 8" id="KW-0648">Protein biosynthesis</keyword>
<comment type="function">
    <text evidence="7 8">Involved in peptide bond synthesis. Stimulates efficient translation and peptide-bond synthesis on native or reconstituted 70S ribosomes in vitro. Probably functions indirectly by altering the affinity of the ribosome for aminoacyl-tRNA, thus increasing their reactivity as acceptors for peptidyl transferase.</text>
</comment>
<dbReference type="NCBIfam" id="TIGR00038">
    <property type="entry name" value="efp"/>
    <property type="match status" value="1"/>
</dbReference>
<dbReference type="InterPro" id="IPR015365">
    <property type="entry name" value="Elong-fact-P_C"/>
</dbReference>
<dbReference type="CDD" id="cd05794">
    <property type="entry name" value="S1_EF-P_repeat_2"/>
    <property type="match status" value="1"/>
</dbReference>
<dbReference type="SUPFAM" id="SSF50104">
    <property type="entry name" value="Translation proteins SH3-like domain"/>
    <property type="match status" value="1"/>
</dbReference>
<protein>
    <recommendedName>
        <fullName evidence="8 9">Elongation factor P</fullName>
        <shortName evidence="8">EF-P</shortName>
    </recommendedName>
</protein>
<evidence type="ECO:0000256" key="9">
    <source>
        <dbReference type="NCBIfam" id="TIGR00038"/>
    </source>
</evidence>
<evidence type="ECO:0000259" key="12">
    <source>
        <dbReference type="SMART" id="SM01185"/>
    </source>
</evidence>
<dbReference type="InterPro" id="IPR012340">
    <property type="entry name" value="NA-bd_OB-fold"/>
</dbReference>
<dbReference type="InterPro" id="IPR013852">
    <property type="entry name" value="Transl_elong_P/YeiP_CS"/>
</dbReference>
<comment type="subcellular location">
    <subcellularLocation>
        <location evidence="1 8">Cytoplasm</location>
    </subcellularLocation>
</comment>
<dbReference type="SUPFAM" id="SSF50249">
    <property type="entry name" value="Nucleic acid-binding proteins"/>
    <property type="match status" value="2"/>
</dbReference>
<dbReference type="GO" id="GO:0003746">
    <property type="term" value="F:translation elongation factor activity"/>
    <property type="evidence" value="ECO:0007669"/>
    <property type="project" value="UniProtKB-UniRule"/>
</dbReference>
<dbReference type="Gene3D" id="2.30.30.30">
    <property type="match status" value="1"/>
</dbReference>
<dbReference type="SMART" id="SM01185">
    <property type="entry name" value="EFP"/>
    <property type="match status" value="1"/>
</dbReference>
<dbReference type="Pfam" id="PF01132">
    <property type="entry name" value="EFP"/>
    <property type="match status" value="1"/>
</dbReference>
<dbReference type="PANTHER" id="PTHR30053:SF12">
    <property type="entry name" value="ELONGATION FACTOR P (EF-P) FAMILY PROTEIN"/>
    <property type="match status" value="1"/>
</dbReference>
<dbReference type="InterPro" id="IPR008991">
    <property type="entry name" value="Translation_prot_SH3-like_sf"/>
</dbReference>
<keyword evidence="4 8" id="KW-0963">Cytoplasm</keyword>
<evidence type="ECO:0000313" key="14">
    <source>
        <dbReference type="Proteomes" id="UP000811545"/>
    </source>
</evidence>
<reference evidence="13 14" key="1">
    <citation type="journal article" date="2021" name="bioRxiv">
        <title>Unique metabolic strategies in Hadean analogues reveal hints for primordial physiology.</title>
        <authorList>
            <person name="Nobu M.K."/>
            <person name="Nakai R."/>
            <person name="Tamazawa S."/>
            <person name="Mori H."/>
            <person name="Toyoda A."/>
            <person name="Ijiri A."/>
            <person name="Suzuki S."/>
            <person name="Kurokawa K."/>
            <person name="Kamagata Y."/>
            <person name="Tamaki H."/>
        </authorList>
    </citation>
    <scope>NUCLEOTIDE SEQUENCE [LARGE SCALE GENOMIC DNA]</scope>
    <source>
        <strain evidence="13">BS525</strain>
    </source>
</reference>
<proteinExistence type="inferred from homology"/>
<evidence type="ECO:0000256" key="8">
    <source>
        <dbReference type="HAMAP-Rule" id="MF_00141"/>
    </source>
</evidence>
<name>A0A9E2F3S9_PSYF1</name>
<feature type="domain" description="Translation elongation factor P/YeiP central" evidence="12">
    <location>
        <begin position="67"/>
        <end position="121"/>
    </location>
</feature>
<dbReference type="AlphaFoldDB" id="A0A9E2F3S9"/>
<gene>
    <name evidence="13" type="primary">efp_1</name>
    <name evidence="8" type="synonym">efp</name>
    <name evidence="13" type="ORF">DDT42_00053</name>
</gene>
<feature type="domain" description="Elongation factor P C-terminal" evidence="11">
    <location>
        <begin position="129"/>
        <end position="184"/>
    </location>
</feature>
<evidence type="ECO:0000256" key="1">
    <source>
        <dbReference type="ARBA" id="ARBA00004496"/>
    </source>
</evidence>
<dbReference type="GO" id="GO:0043043">
    <property type="term" value="P:peptide biosynthetic process"/>
    <property type="evidence" value="ECO:0007669"/>
    <property type="project" value="InterPro"/>
</dbReference>
<dbReference type="Gene3D" id="2.40.50.140">
    <property type="entry name" value="Nucleic acid-binding proteins"/>
    <property type="match status" value="2"/>
</dbReference>
<evidence type="ECO:0000256" key="6">
    <source>
        <dbReference type="ARBA" id="ARBA00022917"/>
    </source>
</evidence>
<comment type="pathway">
    <text evidence="2 8">Protein biosynthesis; polypeptide chain elongation.</text>
</comment>
<keyword evidence="5 8" id="KW-0251">Elongation factor</keyword>
<dbReference type="HAMAP" id="MF_00141">
    <property type="entry name" value="EF_P"/>
    <property type="match status" value="1"/>
</dbReference>
<evidence type="ECO:0000259" key="11">
    <source>
        <dbReference type="SMART" id="SM00841"/>
    </source>
</evidence>
<dbReference type="FunFam" id="2.40.50.140:FF:000009">
    <property type="entry name" value="Elongation factor P"/>
    <property type="match status" value="1"/>
</dbReference>
<comment type="caution">
    <text evidence="13">The sequence shown here is derived from an EMBL/GenBank/DDBJ whole genome shotgun (WGS) entry which is preliminary data.</text>
</comment>